<proteinExistence type="predicted"/>
<dbReference type="Proteomes" id="UP000272942">
    <property type="component" value="Unassembled WGS sequence"/>
</dbReference>
<organism evidence="3">
    <name type="scientific">Echinostoma caproni</name>
    <dbReference type="NCBI Taxonomy" id="27848"/>
    <lineage>
        <taxon>Eukaryota</taxon>
        <taxon>Metazoa</taxon>
        <taxon>Spiralia</taxon>
        <taxon>Lophotrochozoa</taxon>
        <taxon>Platyhelminthes</taxon>
        <taxon>Trematoda</taxon>
        <taxon>Digenea</taxon>
        <taxon>Plagiorchiida</taxon>
        <taxon>Echinostomata</taxon>
        <taxon>Echinostomatoidea</taxon>
        <taxon>Echinostomatidae</taxon>
        <taxon>Echinostoma</taxon>
    </lineage>
</organism>
<evidence type="ECO:0000313" key="3">
    <source>
        <dbReference type="WBParaSite" id="ECPE_0000074601-mRNA-1"/>
    </source>
</evidence>
<dbReference type="AlphaFoldDB" id="A0A183A1B1"/>
<name>A0A183A1B1_9TREM</name>
<evidence type="ECO:0000313" key="2">
    <source>
        <dbReference type="Proteomes" id="UP000272942"/>
    </source>
</evidence>
<dbReference type="EMBL" id="UZAN01003034">
    <property type="protein sequence ID" value="VDP28280.1"/>
    <property type="molecule type" value="Genomic_DNA"/>
</dbReference>
<dbReference type="WBParaSite" id="ECPE_0000074601-mRNA-1">
    <property type="protein sequence ID" value="ECPE_0000074601-mRNA-1"/>
    <property type="gene ID" value="ECPE_0000074601"/>
</dbReference>
<reference evidence="3" key="1">
    <citation type="submission" date="2016-06" db="UniProtKB">
        <authorList>
            <consortium name="WormBaseParasite"/>
        </authorList>
    </citation>
    <scope>IDENTIFICATION</scope>
</reference>
<gene>
    <name evidence="1" type="ORF">ECPE_LOCUS746</name>
</gene>
<evidence type="ECO:0000313" key="1">
    <source>
        <dbReference type="EMBL" id="VDP28280.1"/>
    </source>
</evidence>
<keyword evidence="2" id="KW-1185">Reference proteome</keyword>
<accession>A0A183A1B1</accession>
<reference evidence="1 2" key="2">
    <citation type="submission" date="2018-11" db="EMBL/GenBank/DDBJ databases">
        <authorList>
            <consortium name="Pathogen Informatics"/>
        </authorList>
    </citation>
    <scope>NUCLEOTIDE SEQUENCE [LARGE SCALE GENOMIC DNA]</scope>
    <source>
        <strain evidence="1 2">Egypt</strain>
    </source>
</reference>
<sequence>MDPADITKQCPKANYNYVQSKAATRTSAGNLMTADGGLAVSINEKAEVLRVDFERVYQRDRGRDVPTPVPADVQQMANPPITRLEVEKILGALNTEKGAG</sequence>
<protein>
    <submittedName>
        <fullName evidence="3">Ysc84 domain-containing protein</fullName>
    </submittedName>
</protein>